<dbReference type="EMBL" id="AZGD01000090">
    <property type="protein sequence ID" value="KRM18818.1"/>
    <property type="molecule type" value="Genomic_DNA"/>
</dbReference>
<dbReference type="FunFam" id="3.40.50.620:FF:000021">
    <property type="entry name" value="Riboflavin biosynthesis protein"/>
    <property type="match status" value="1"/>
</dbReference>
<dbReference type="STRING" id="1423755.FC40_GL000603"/>
<dbReference type="InterPro" id="IPR023465">
    <property type="entry name" value="Riboflavin_kinase_dom_sf"/>
</dbReference>
<evidence type="ECO:0000256" key="15">
    <source>
        <dbReference type="PIRNR" id="PIRNR004491"/>
    </source>
</evidence>
<dbReference type="SUPFAM" id="SSF52374">
    <property type="entry name" value="Nucleotidylyl transferase"/>
    <property type="match status" value="1"/>
</dbReference>
<evidence type="ECO:0000256" key="1">
    <source>
        <dbReference type="ARBA" id="ARBA00002121"/>
    </source>
</evidence>
<dbReference type="InterPro" id="IPR015864">
    <property type="entry name" value="FAD_synthase"/>
</dbReference>
<dbReference type="PIRSF" id="PIRSF004491">
    <property type="entry name" value="FAD_Synth"/>
    <property type="match status" value="1"/>
</dbReference>
<dbReference type="UniPathway" id="UPA00277">
    <property type="reaction ID" value="UER00407"/>
</dbReference>
<keyword evidence="8 15" id="KW-0547">Nucleotide-binding</keyword>
<keyword evidence="12" id="KW-0511">Multifunctional enzyme</keyword>
<dbReference type="Pfam" id="PF06574">
    <property type="entry name" value="FAD_syn"/>
    <property type="match status" value="1"/>
</dbReference>
<dbReference type="GO" id="GO:0009231">
    <property type="term" value="P:riboflavin biosynthetic process"/>
    <property type="evidence" value="ECO:0007669"/>
    <property type="project" value="InterPro"/>
</dbReference>
<evidence type="ECO:0000256" key="5">
    <source>
        <dbReference type="ARBA" id="ARBA00022643"/>
    </source>
</evidence>
<dbReference type="EC" id="2.7.7.2" evidence="15"/>
<dbReference type="GO" id="GO:0009398">
    <property type="term" value="P:FMN biosynthetic process"/>
    <property type="evidence" value="ECO:0007669"/>
    <property type="project" value="UniProtKB-UniRule"/>
</dbReference>
<evidence type="ECO:0000256" key="4">
    <source>
        <dbReference type="ARBA" id="ARBA00022630"/>
    </source>
</evidence>
<evidence type="ECO:0000256" key="10">
    <source>
        <dbReference type="ARBA" id="ARBA00022827"/>
    </source>
</evidence>
<dbReference type="GO" id="GO:0003919">
    <property type="term" value="F:FMN adenylyltransferase activity"/>
    <property type="evidence" value="ECO:0007669"/>
    <property type="project" value="UniProtKB-UniRule"/>
</dbReference>
<evidence type="ECO:0000256" key="9">
    <source>
        <dbReference type="ARBA" id="ARBA00022777"/>
    </source>
</evidence>
<evidence type="ECO:0000256" key="7">
    <source>
        <dbReference type="ARBA" id="ARBA00022695"/>
    </source>
</evidence>
<comment type="function">
    <text evidence="1">Catalyzes the phosphorylation of riboflavin to FMN followed by the adenylation of FMN to FAD.</text>
</comment>
<feature type="domain" description="Riboflavin kinase" evidence="16">
    <location>
        <begin position="186"/>
        <end position="311"/>
    </location>
</feature>
<dbReference type="Gene3D" id="3.40.50.620">
    <property type="entry name" value="HUPs"/>
    <property type="match status" value="1"/>
</dbReference>
<dbReference type="InterPro" id="IPR002606">
    <property type="entry name" value="Riboflavin_kinase_bac"/>
</dbReference>
<proteinExistence type="inferred from homology"/>
<evidence type="ECO:0000259" key="16">
    <source>
        <dbReference type="SMART" id="SM00904"/>
    </source>
</evidence>
<dbReference type="SMART" id="SM00904">
    <property type="entry name" value="Flavokinase"/>
    <property type="match status" value="1"/>
</dbReference>
<dbReference type="NCBIfam" id="NF004162">
    <property type="entry name" value="PRK05627.1-5"/>
    <property type="match status" value="1"/>
</dbReference>
<keyword evidence="10 15" id="KW-0274">FAD</keyword>
<dbReference type="OrthoDB" id="9803667at2"/>
<dbReference type="GO" id="GO:0008531">
    <property type="term" value="F:riboflavin kinase activity"/>
    <property type="evidence" value="ECO:0007669"/>
    <property type="project" value="UniProtKB-UniRule"/>
</dbReference>
<keyword evidence="11 15" id="KW-0067">ATP-binding</keyword>
<dbReference type="FunFam" id="2.40.30.30:FF:000003">
    <property type="entry name" value="Riboflavin biosynthesis protein"/>
    <property type="match status" value="1"/>
</dbReference>
<dbReference type="PANTHER" id="PTHR22749">
    <property type="entry name" value="RIBOFLAVIN KINASE/FMN ADENYLYLTRANSFERASE"/>
    <property type="match status" value="1"/>
</dbReference>
<dbReference type="NCBIfam" id="TIGR00083">
    <property type="entry name" value="ribF"/>
    <property type="match status" value="1"/>
</dbReference>
<name>A0A0R1WLW1_9LACO</name>
<evidence type="ECO:0000256" key="2">
    <source>
        <dbReference type="ARBA" id="ARBA00004726"/>
    </source>
</evidence>
<dbReference type="EC" id="2.7.1.26" evidence="15"/>
<evidence type="ECO:0000256" key="8">
    <source>
        <dbReference type="ARBA" id="ARBA00022741"/>
    </source>
</evidence>
<dbReference type="Proteomes" id="UP000051054">
    <property type="component" value="Unassembled WGS sequence"/>
</dbReference>
<dbReference type="SUPFAM" id="SSF82114">
    <property type="entry name" value="Riboflavin kinase-like"/>
    <property type="match status" value="1"/>
</dbReference>
<dbReference type="GO" id="GO:0006747">
    <property type="term" value="P:FAD biosynthetic process"/>
    <property type="evidence" value="ECO:0007669"/>
    <property type="project" value="UniProtKB-UniRule"/>
</dbReference>
<evidence type="ECO:0000313" key="18">
    <source>
        <dbReference type="Proteomes" id="UP000051054"/>
    </source>
</evidence>
<evidence type="ECO:0000256" key="3">
    <source>
        <dbReference type="ARBA" id="ARBA00005201"/>
    </source>
</evidence>
<dbReference type="eggNOG" id="COG0196">
    <property type="taxonomic scope" value="Bacteria"/>
</dbReference>
<dbReference type="Pfam" id="PF01687">
    <property type="entry name" value="Flavokinase"/>
    <property type="match status" value="1"/>
</dbReference>
<comment type="pathway">
    <text evidence="3 15">Cofactor biosynthesis; FMN biosynthesis; FMN from riboflavin (ATP route): step 1/1.</text>
</comment>
<keyword evidence="5 15" id="KW-0288">FMN</keyword>
<keyword evidence="18" id="KW-1185">Reference proteome</keyword>
<reference evidence="17 18" key="1">
    <citation type="journal article" date="2015" name="Genome Announc.">
        <title>Expanding the biotechnology potential of lactobacilli through comparative genomics of 213 strains and associated genera.</title>
        <authorList>
            <person name="Sun Z."/>
            <person name="Harris H.M."/>
            <person name="McCann A."/>
            <person name="Guo C."/>
            <person name="Argimon S."/>
            <person name="Zhang W."/>
            <person name="Yang X."/>
            <person name="Jeffery I.B."/>
            <person name="Cooney J.C."/>
            <person name="Kagawa T.F."/>
            <person name="Liu W."/>
            <person name="Song Y."/>
            <person name="Salvetti E."/>
            <person name="Wrobel A."/>
            <person name="Rasinkangas P."/>
            <person name="Parkhill J."/>
            <person name="Rea M.C."/>
            <person name="O'Sullivan O."/>
            <person name="Ritari J."/>
            <person name="Douillard F.P."/>
            <person name="Paul Ross R."/>
            <person name="Yang R."/>
            <person name="Briner A.E."/>
            <person name="Felis G.E."/>
            <person name="de Vos W.M."/>
            <person name="Barrangou R."/>
            <person name="Klaenhammer T.R."/>
            <person name="Caufield P.W."/>
            <person name="Cui Y."/>
            <person name="Zhang H."/>
            <person name="O'Toole P.W."/>
        </authorList>
    </citation>
    <scope>NUCLEOTIDE SEQUENCE [LARGE SCALE GENOMIC DNA]</scope>
    <source>
        <strain evidence="17 18">DSM 18933</strain>
    </source>
</reference>
<dbReference type="InterPro" id="IPR023468">
    <property type="entry name" value="Riboflavin_kinase"/>
</dbReference>
<comment type="similarity">
    <text evidence="15">Belongs to the ribF family.</text>
</comment>
<evidence type="ECO:0000256" key="13">
    <source>
        <dbReference type="ARBA" id="ARBA00047880"/>
    </source>
</evidence>
<keyword evidence="4 15" id="KW-0285">Flavoprotein</keyword>
<comment type="caution">
    <text evidence="17">The sequence shown here is derived from an EMBL/GenBank/DDBJ whole genome shotgun (WGS) entry which is preliminary data.</text>
</comment>
<dbReference type="RefSeq" id="WP_025021815.1">
    <property type="nucleotide sequence ID" value="NZ_AZGD01000090.1"/>
</dbReference>
<comment type="catalytic activity">
    <reaction evidence="13 15">
        <text>riboflavin + ATP = FMN + ADP + H(+)</text>
        <dbReference type="Rhea" id="RHEA:14357"/>
        <dbReference type="ChEBI" id="CHEBI:15378"/>
        <dbReference type="ChEBI" id="CHEBI:30616"/>
        <dbReference type="ChEBI" id="CHEBI:57986"/>
        <dbReference type="ChEBI" id="CHEBI:58210"/>
        <dbReference type="ChEBI" id="CHEBI:456216"/>
        <dbReference type="EC" id="2.7.1.26"/>
    </reaction>
</comment>
<organism evidence="17 18">
    <name type="scientific">Ligilactobacillus hayakitensis DSM 18933 = JCM 14209</name>
    <dbReference type="NCBI Taxonomy" id="1423755"/>
    <lineage>
        <taxon>Bacteria</taxon>
        <taxon>Bacillati</taxon>
        <taxon>Bacillota</taxon>
        <taxon>Bacilli</taxon>
        <taxon>Lactobacillales</taxon>
        <taxon>Lactobacillaceae</taxon>
        <taxon>Ligilactobacillus</taxon>
    </lineage>
</organism>
<sequence length="311" mass="35364">METIEINGLIEKSAIKQSGITLVLGFFDGVHLGHQNLLNVARKVSKKDNTKVAVMTFNQHPSVTISGKKQDDFEYLTPMIEKKAIFEELGVNILYVVDFNQNFKNLSPKEFVENYLIRLNAKNIIVGQDYTFGNKSSGNVKILNELSENRYKVYQVDFLTENHQKIGSTQLRKLVDSGNMEDATKMLGRPYSMVGEVVHGFQRGRKLGFPTLNIEPVANKRIPAEGVYAVQVEVQGLIYNGMASIGRNETFGQGLKKTIEINLFDFNRTIYGQTVKVYWFKKIRDMVAFENIDQLINQLQADKSKVKLYFS</sequence>
<keyword evidence="6 15" id="KW-0808">Transferase</keyword>
<keyword evidence="7 15" id="KW-0548">Nucleotidyltransferase</keyword>
<dbReference type="InterPro" id="IPR015865">
    <property type="entry name" value="Riboflavin_kinase_bac/euk"/>
</dbReference>
<dbReference type="AlphaFoldDB" id="A0A0R1WLW1"/>
<evidence type="ECO:0000256" key="12">
    <source>
        <dbReference type="ARBA" id="ARBA00023268"/>
    </source>
</evidence>
<evidence type="ECO:0000256" key="14">
    <source>
        <dbReference type="ARBA" id="ARBA00049494"/>
    </source>
</evidence>
<accession>A0A0R1WLW1</accession>
<dbReference type="UniPathway" id="UPA00276">
    <property type="reaction ID" value="UER00406"/>
</dbReference>
<evidence type="ECO:0000313" key="17">
    <source>
        <dbReference type="EMBL" id="KRM18818.1"/>
    </source>
</evidence>
<dbReference type="Gene3D" id="2.40.30.30">
    <property type="entry name" value="Riboflavin kinase-like"/>
    <property type="match status" value="1"/>
</dbReference>
<comment type="pathway">
    <text evidence="2 15">Cofactor biosynthesis; FAD biosynthesis; FAD from FMN: step 1/1.</text>
</comment>
<protein>
    <recommendedName>
        <fullName evidence="15">Riboflavin biosynthesis protein</fullName>
    </recommendedName>
    <domain>
        <recommendedName>
            <fullName evidence="15">Riboflavin kinase</fullName>
            <ecNumber evidence="15">2.7.1.26</ecNumber>
        </recommendedName>
        <alternativeName>
            <fullName evidence="15">Flavokinase</fullName>
        </alternativeName>
    </domain>
    <domain>
        <recommendedName>
            <fullName evidence="15">FMN adenylyltransferase</fullName>
            <ecNumber evidence="15">2.7.7.2</ecNumber>
        </recommendedName>
        <alternativeName>
            <fullName evidence="15">FAD pyrophosphorylase</fullName>
        </alternativeName>
        <alternativeName>
            <fullName evidence="15">FAD synthase</fullName>
        </alternativeName>
    </domain>
</protein>
<dbReference type="PANTHER" id="PTHR22749:SF6">
    <property type="entry name" value="RIBOFLAVIN KINASE"/>
    <property type="match status" value="1"/>
</dbReference>
<keyword evidence="9 15" id="KW-0418">Kinase</keyword>
<dbReference type="PATRIC" id="fig|1423755.3.peg.657"/>
<dbReference type="GO" id="GO:0005524">
    <property type="term" value="F:ATP binding"/>
    <property type="evidence" value="ECO:0007669"/>
    <property type="project" value="UniProtKB-UniRule"/>
</dbReference>
<dbReference type="InterPro" id="IPR014729">
    <property type="entry name" value="Rossmann-like_a/b/a_fold"/>
</dbReference>
<evidence type="ECO:0000256" key="6">
    <source>
        <dbReference type="ARBA" id="ARBA00022679"/>
    </source>
</evidence>
<comment type="catalytic activity">
    <reaction evidence="14 15">
        <text>FMN + ATP + H(+) = FAD + diphosphate</text>
        <dbReference type="Rhea" id="RHEA:17237"/>
        <dbReference type="ChEBI" id="CHEBI:15378"/>
        <dbReference type="ChEBI" id="CHEBI:30616"/>
        <dbReference type="ChEBI" id="CHEBI:33019"/>
        <dbReference type="ChEBI" id="CHEBI:57692"/>
        <dbReference type="ChEBI" id="CHEBI:58210"/>
        <dbReference type="EC" id="2.7.7.2"/>
    </reaction>
</comment>
<evidence type="ECO:0000256" key="11">
    <source>
        <dbReference type="ARBA" id="ARBA00022840"/>
    </source>
</evidence>
<gene>
    <name evidence="17" type="ORF">FC40_GL000603</name>
</gene>
<dbReference type="CDD" id="cd02064">
    <property type="entry name" value="FAD_synthetase_N"/>
    <property type="match status" value="1"/>
</dbReference>